<dbReference type="EMBL" id="CAJJDM010000022">
    <property type="protein sequence ID" value="CAD8056188.1"/>
    <property type="molecule type" value="Genomic_DNA"/>
</dbReference>
<dbReference type="PANTHER" id="PTHR16193:SF0">
    <property type="entry name" value="TETRATRICOPEPTIDE REPEAT PROTEIN 27"/>
    <property type="match status" value="1"/>
</dbReference>
<sequence>MGQYFILFGFLEKFSEAQSALEQGVKYASTDWRLWNNLMGVSLRNKKFIRFYSCIEKLVLLVHRELIDEQIIQKITQTLAYQTDQLNQENIIQSNINKKRILKLYEYLAKEIGQKYYIWEGLANRIRTKINSRFATLLQ</sequence>
<protein>
    <submittedName>
        <fullName evidence="3">Uncharacterized protein</fullName>
    </submittedName>
</protein>
<name>A0A8S1KLU5_PARPR</name>
<dbReference type="AlphaFoldDB" id="A0A8S1KLU5"/>
<evidence type="ECO:0000313" key="3">
    <source>
        <dbReference type="EMBL" id="CAD8056188.1"/>
    </source>
</evidence>
<reference evidence="3" key="1">
    <citation type="submission" date="2021-01" db="EMBL/GenBank/DDBJ databases">
        <authorList>
            <consortium name="Genoscope - CEA"/>
            <person name="William W."/>
        </authorList>
    </citation>
    <scope>NUCLEOTIDE SEQUENCE</scope>
</reference>
<dbReference type="Proteomes" id="UP000688137">
    <property type="component" value="Unassembled WGS sequence"/>
</dbReference>
<dbReference type="InterPro" id="IPR044244">
    <property type="entry name" value="TTC27/Emw1"/>
</dbReference>
<gene>
    <name evidence="3" type="ORF">PPRIM_AZ9-3.1.T0240186</name>
</gene>
<keyword evidence="1" id="KW-0677">Repeat</keyword>
<keyword evidence="2" id="KW-0802">TPR repeat</keyword>
<comment type="caution">
    <text evidence="3">The sequence shown here is derived from an EMBL/GenBank/DDBJ whole genome shotgun (WGS) entry which is preliminary data.</text>
</comment>
<organism evidence="3 4">
    <name type="scientific">Paramecium primaurelia</name>
    <dbReference type="NCBI Taxonomy" id="5886"/>
    <lineage>
        <taxon>Eukaryota</taxon>
        <taxon>Sar</taxon>
        <taxon>Alveolata</taxon>
        <taxon>Ciliophora</taxon>
        <taxon>Intramacronucleata</taxon>
        <taxon>Oligohymenophorea</taxon>
        <taxon>Peniculida</taxon>
        <taxon>Parameciidae</taxon>
        <taxon>Paramecium</taxon>
    </lineage>
</organism>
<proteinExistence type="predicted"/>
<evidence type="ECO:0000256" key="1">
    <source>
        <dbReference type="ARBA" id="ARBA00022737"/>
    </source>
</evidence>
<dbReference type="PANTHER" id="PTHR16193">
    <property type="entry name" value="TETRATRICOPEPTIDE REPEAT PROTEIN 27"/>
    <property type="match status" value="1"/>
</dbReference>
<evidence type="ECO:0000313" key="4">
    <source>
        <dbReference type="Proteomes" id="UP000688137"/>
    </source>
</evidence>
<evidence type="ECO:0000256" key="2">
    <source>
        <dbReference type="ARBA" id="ARBA00022803"/>
    </source>
</evidence>
<keyword evidence="4" id="KW-1185">Reference proteome</keyword>
<accession>A0A8S1KLU5</accession>